<keyword evidence="3" id="KW-0968">Cytoplasmic vesicle</keyword>
<dbReference type="AlphaFoldDB" id="A0AAD5UC24"/>
<dbReference type="Pfam" id="PF02493">
    <property type="entry name" value="MORN"/>
    <property type="match status" value="7"/>
</dbReference>
<gene>
    <name evidence="6" type="ORF">HK103_003475</name>
</gene>
<dbReference type="PANTHER" id="PTHR46511:SF1">
    <property type="entry name" value="MORN REPEAT-CONTAINING PROTEIN 3"/>
    <property type="match status" value="1"/>
</dbReference>
<keyword evidence="7" id="KW-1185">Reference proteome</keyword>
<comment type="subcellular location">
    <subcellularLocation>
        <location evidence="1">Cytoplasmic vesicle</location>
        <location evidence="1">Secretory vesicle</location>
        <location evidence="1">Acrosome</location>
    </subcellularLocation>
</comment>
<accession>A0AAD5UC24</accession>
<dbReference type="Proteomes" id="UP001210925">
    <property type="component" value="Unassembled WGS sequence"/>
</dbReference>
<evidence type="ECO:0000256" key="3">
    <source>
        <dbReference type="ARBA" id="ARBA00023329"/>
    </source>
</evidence>
<comment type="caution">
    <text evidence="6">The sequence shown here is derived from an EMBL/GenBank/DDBJ whole genome shotgun (WGS) entry which is preliminary data.</text>
</comment>
<evidence type="ECO:0000313" key="7">
    <source>
        <dbReference type="Proteomes" id="UP001210925"/>
    </source>
</evidence>
<keyword evidence="2" id="KW-0677">Repeat</keyword>
<evidence type="ECO:0000256" key="2">
    <source>
        <dbReference type="ARBA" id="ARBA00022737"/>
    </source>
</evidence>
<organism evidence="6 7">
    <name type="scientific">Boothiomyces macroporosus</name>
    <dbReference type="NCBI Taxonomy" id="261099"/>
    <lineage>
        <taxon>Eukaryota</taxon>
        <taxon>Fungi</taxon>
        <taxon>Fungi incertae sedis</taxon>
        <taxon>Chytridiomycota</taxon>
        <taxon>Chytridiomycota incertae sedis</taxon>
        <taxon>Chytridiomycetes</taxon>
        <taxon>Rhizophydiales</taxon>
        <taxon>Terramycetaceae</taxon>
        <taxon>Boothiomyces</taxon>
    </lineage>
</organism>
<comment type="function">
    <text evidence="5">Assembles a suppression complex (suppresome) by tethering SIRT1 and MDM2 to regulate composite modifications of p53/TP53. Confers both deacetylation-mediated functional inactivation, by SIRT1, and ubiquitination-dependent degradation, by MDM2, of p53/TP53, promoting a proliferative and cell survival behaviors. May play a role in the regulation of spermatogenesis.</text>
</comment>
<dbReference type="InterPro" id="IPR003409">
    <property type="entry name" value="MORN"/>
</dbReference>
<evidence type="ECO:0000256" key="4">
    <source>
        <dbReference type="ARBA" id="ARBA00039854"/>
    </source>
</evidence>
<name>A0AAD5UC24_9FUNG</name>
<dbReference type="Gene3D" id="2.20.110.10">
    <property type="entry name" value="Histone H3 K4-specific methyltransferase SET7/9 N-terminal domain"/>
    <property type="match status" value="3"/>
</dbReference>
<dbReference type="SUPFAM" id="SSF82185">
    <property type="entry name" value="Histone H3 K4-specific methyltransferase SET7/9 N-terminal domain"/>
    <property type="match status" value="2"/>
</dbReference>
<dbReference type="FunFam" id="2.20.110.10:FF:000002">
    <property type="entry name" value="Phosphatidylinositol 4-phosphate 5-kinase 8"/>
    <property type="match status" value="1"/>
</dbReference>
<proteinExistence type="predicted"/>
<dbReference type="EMBL" id="JADGKB010000252">
    <property type="protein sequence ID" value="KAJ3250496.1"/>
    <property type="molecule type" value="Genomic_DNA"/>
</dbReference>
<dbReference type="PANTHER" id="PTHR46511">
    <property type="entry name" value="MORN REPEAT-CONTAINING PROTEIN 3"/>
    <property type="match status" value="1"/>
</dbReference>
<sequence>MSSIKTAKHAEGQKASIWKAKDKLSQKNGTHSTIYLINGDRYMGEWKDNLRHGKGTHFYKSSGFQYMGEWQFDKRHGYGILSVPEDLVEKKGQSTKSSMLAASDKPLKEDTKLRKVYTGLWQDDTRHGTGTYFYADGSVYQGMWCSDMRQGWGRMDYKDGSIYEGEWHHEMRHGQGILLLPNGDRYEGMWFDDEKEGPGKFVYLKKRQVYKGEWSKGQPRCGTIQNLPSHGEYHGPKYQMPVLELQDPNKILEIERDLIYQARAKRLVE</sequence>
<evidence type="ECO:0000313" key="6">
    <source>
        <dbReference type="EMBL" id="KAJ3250496.1"/>
    </source>
</evidence>
<dbReference type="SMART" id="SM00698">
    <property type="entry name" value="MORN"/>
    <property type="match status" value="6"/>
</dbReference>
<reference evidence="6" key="1">
    <citation type="submission" date="2020-05" db="EMBL/GenBank/DDBJ databases">
        <title>Phylogenomic resolution of chytrid fungi.</title>
        <authorList>
            <person name="Stajich J.E."/>
            <person name="Amses K."/>
            <person name="Simmons R."/>
            <person name="Seto K."/>
            <person name="Myers J."/>
            <person name="Bonds A."/>
            <person name="Quandt C.A."/>
            <person name="Barry K."/>
            <person name="Liu P."/>
            <person name="Grigoriev I."/>
            <person name="Longcore J.E."/>
            <person name="James T.Y."/>
        </authorList>
    </citation>
    <scope>NUCLEOTIDE SEQUENCE</scope>
    <source>
        <strain evidence="6">PLAUS21</strain>
    </source>
</reference>
<protein>
    <recommendedName>
        <fullName evidence="4">MORN repeat-containing protein 3</fullName>
    </recommendedName>
</protein>
<dbReference type="InterPro" id="IPR052472">
    <property type="entry name" value="MORN3"/>
</dbReference>
<evidence type="ECO:0000256" key="5">
    <source>
        <dbReference type="ARBA" id="ARBA00045851"/>
    </source>
</evidence>
<dbReference type="GO" id="GO:0031410">
    <property type="term" value="C:cytoplasmic vesicle"/>
    <property type="evidence" value="ECO:0007669"/>
    <property type="project" value="UniProtKB-KW"/>
</dbReference>
<evidence type="ECO:0000256" key="1">
    <source>
        <dbReference type="ARBA" id="ARBA00004218"/>
    </source>
</evidence>